<dbReference type="PROSITE" id="PS51186">
    <property type="entry name" value="GNAT"/>
    <property type="match status" value="1"/>
</dbReference>
<dbReference type="GO" id="GO:0016747">
    <property type="term" value="F:acyltransferase activity, transferring groups other than amino-acyl groups"/>
    <property type="evidence" value="ECO:0007669"/>
    <property type="project" value="InterPro"/>
</dbReference>
<comment type="caution">
    <text evidence="2">The sequence shown here is derived from an EMBL/GenBank/DDBJ whole genome shotgun (WGS) entry which is preliminary data.</text>
</comment>
<dbReference type="EMBL" id="WITJ01000003">
    <property type="protein sequence ID" value="MQW38862.1"/>
    <property type="molecule type" value="Genomic_DNA"/>
</dbReference>
<accession>A0A7X1Z755</accession>
<keyword evidence="2" id="KW-0808">Transferase</keyword>
<dbReference type="Gene3D" id="3.40.630.30">
    <property type="match status" value="1"/>
</dbReference>
<feature type="domain" description="N-acetyltransferase" evidence="1">
    <location>
        <begin position="5"/>
        <end position="158"/>
    </location>
</feature>
<evidence type="ECO:0000259" key="1">
    <source>
        <dbReference type="PROSITE" id="PS51186"/>
    </source>
</evidence>
<name>A0A7X1Z755_9LACT</name>
<evidence type="ECO:0000313" key="3">
    <source>
        <dbReference type="Proteomes" id="UP000439550"/>
    </source>
</evidence>
<keyword evidence="3" id="KW-1185">Reference proteome</keyword>
<gene>
    <name evidence="2" type="ORF">GHI93_02715</name>
</gene>
<dbReference type="SUPFAM" id="SSF55729">
    <property type="entry name" value="Acyl-CoA N-acyltransferases (Nat)"/>
    <property type="match status" value="1"/>
</dbReference>
<sequence>MRNDVTIRPIAENELETVETLVRGAFAEEGEDVLALMGEIRASENHIPDLDFVAEVTGEIVGYFMLSKFAITGAEQVKNMMLAPVAVRKDLERQGIGQTMLEIGLLAAKVKGYASVTVEGNPAFYHKLGFKQSNGFGIEATSGFPLTHPECLMAKELLAGALAGVEGKVIYPYFHA</sequence>
<dbReference type="CDD" id="cd04301">
    <property type="entry name" value="NAT_SF"/>
    <property type="match status" value="1"/>
</dbReference>
<dbReference type="RefSeq" id="WP_153495368.1">
    <property type="nucleotide sequence ID" value="NZ_CAXYUY010000001.1"/>
</dbReference>
<dbReference type="AlphaFoldDB" id="A0A7X1Z755"/>
<organism evidence="2 3">
    <name type="scientific">Lactococcus hircilactis</name>
    <dbReference type="NCBI Taxonomy" id="1494462"/>
    <lineage>
        <taxon>Bacteria</taxon>
        <taxon>Bacillati</taxon>
        <taxon>Bacillota</taxon>
        <taxon>Bacilli</taxon>
        <taxon>Lactobacillales</taxon>
        <taxon>Streptococcaceae</taxon>
        <taxon>Lactococcus</taxon>
    </lineage>
</organism>
<protein>
    <submittedName>
        <fullName evidence="2">GNAT family N-acetyltransferase</fullName>
    </submittedName>
</protein>
<proteinExistence type="predicted"/>
<dbReference type="InterPro" id="IPR000182">
    <property type="entry name" value="GNAT_dom"/>
</dbReference>
<evidence type="ECO:0000313" key="2">
    <source>
        <dbReference type="EMBL" id="MQW38862.1"/>
    </source>
</evidence>
<dbReference type="Pfam" id="PF13508">
    <property type="entry name" value="Acetyltransf_7"/>
    <property type="match status" value="1"/>
</dbReference>
<dbReference type="Proteomes" id="UP000439550">
    <property type="component" value="Unassembled WGS sequence"/>
</dbReference>
<dbReference type="OrthoDB" id="9797178at2"/>
<dbReference type="InterPro" id="IPR016181">
    <property type="entry name" value="Acyl_CoA_acyltransferase"/>
</dbReference>
<reference evidence="2 3" key="1">
    <citation type="submission" date="2019-10" db="EMBL/GenBank/DDBJ databases">
        <authorList>
            <person name="Dong K."/>
        </authorList>
    </citation>
    <scope>NUCLEOTIDE SEQUENCE [LARGE SCALE GENOMIC DNA]</scope>
    <source>
        <strain evidence="2 3">DSM 28960</strain>
    </source>
</reference>